<sequence>MTLVCHGPMPDVFIDGRPSMAVLQAAFATAFAVPSPSLFEGEDTSVTFVDHIDRHTVATCWRMQHEGFATKLDIHLFEREDVAPRLVALAALLRMPVAIDLGVDIADDLTVLFMPDGAVLKGFLTAVAGADGRQDMRFSEIGDR</sequence>
<reference evidence="1 2" key="1">
    <citation type="submission" date="2023-07" db="EMBL/GenBank/DDBJ databases">
        <title>Sorghum-associated microbial communities from plants grown in Nebraska, USA.</title>
        <authorList>
            <person name="Schachtman D."/>
        </authorList>
    </citation>
    <scope>NUCLEOTIDE SEQUENCE [LARGE SCALE GENOMIC DNA]</scope>
    <source>
        <strain evidence="1 2">DS1307</strain>
    </source>
</reference>
<organism evidence="1 2">
    <name type="scientific">Neorhizobium huautlense</name>
    <dbReference type="NCBI Taxonomy" id="67774"/>
    <lineage>
        <taxon>Bacteria</taxon>
        <taxon>Pseudomonadati</taxon>
        <taxon>Pseudomonadota</taxon>
        <taxon>Alphaproteobacteria</taxon>
        <taxon>Hyphomicrobiales</taxon>
        <taxon>Rhizobiaceae</taxon>
        <taxon>Rhizobium/Agrobacterium group</taxon>
        <taxon>Neorhizobium</taxon>
    </lineage>
</organism>
<evidence type="ECO:0000313" key="2">
    <source>
        <dbReference type="Proteomes" id="UP001241472"/>
    </source>
</evidence>
<name>A0ABT9PT65_9HYPH</name>
<protein>
    <submittedName>
        <fullName evidence="1">Uncharacterized protein</fullName>
    </submittedName>
</protein>
<keyword evidence="2" id="KW-1185">Reference proteome</keyword>
<dbReference type="EMBL" id="JAUSRF010000007">
    <property type="protein sequence ID" value="MDP9837662.1"/>
    <property type="molecule type" value="Genomic_DNA"/>
</dbReference>
<dbReference type="RefSeq" id="WP_306834618.1">
    <property type="nucleotide sequence ID" value="NZ_JAUSRF010000007.1"/>
</dbReference>
<dbReference type="Proteomes" id="UP001241472">
    <property type="component" value="Unassembled WGS sequence"/>
</dbReference>
<gene>
    <name evidence="1" type="ORF">J2T09_002419</name>
</gene>
<evidence type="ECO:0000313" key="1">
    <source>
        <dbReference type="EMBL" id="MDP9837662.1"/>
    </source>
</evidence>
<accession>A0ABT9PT65</accession>
<proteinExistence type="predicted"/>
<comment type="caution">
    <text evidence="1">The sequence shown here is derived from an EMBL/GenBank/DDBJ whole genome shotgun (WGS) entry which is preliminary data.</text>
</comment>